<sequence length="221" mass="25368">MEKIVLNPIKIAYEINEMEVFKDFHTDSKTYKTIIEIIENTGEMIKSRAILKWCNVEKVEQGCVTLMGQTFVSKLLFDKLRQTEKVFINIVTAGDELDAVKGKYPASVVDILKYAILMETRNEVKKYVSEIFGYKDIAELCPGSLPDWPVENNRILFEIINNVGEIGVTLKKDCFMTPLNTVSGILYHGDKDYINCNLCEKISCIGRKKPFNKIEYLRIFS</sequence>
<protein>
    <recommendedName>
        <fullName evidence="3">AdoMet activation domain-containing protein</fullName>
    </recommendedName>
</protein>
<name>A0A0L6TY80_9FIRM</name>
<dbReference type="AlphaFoldDB" id="A0A0L6TY80"/>
<dbReference type="SUPFAM" id="SSF56507">
    <property type="entry name" value="Methionine synthase activation domain-like"/>
    <property type="match status" value="1"/>
</dbReference>
<dbReference type="OrthoDB" id="1779063at2"/>
<comment type="caution">
    <text evidence="1">The sequence shown here is derived from an EMBL/GenBank/DDBJ whole genome shotgun (WGS) entry which is preliminary data.</text>
</comment>
<dbReference type="GO" id="GO:0008705">
    <property type="term" value="F:methionine synthase activity"/>
    <property type="evidence" value="ECO:0007669"/>
    <property type="project" value="InterPro"/>
</dbReference>
<evidence type="ECO:0000313" key="2">
    <source>
        <dbReference type="Proteomes" id="UP000036873"/>
    </source>
</evidence>
<reference evidence="2" key="1">
    <citation type="submission" date="2015-07" db="EMBL/GenBank/DDBJ databases">
        <title>Draft genome sequence of Acetobacterium bakii DSM 8293, a potential psychrophilic chemical producer through syngas fermentation.</title>
        <authorList>
            <person name="Song Y."/>
            <person name="Hwang S."/>
            <person name="Cho B.-K."/>
        </authorList>
    </citation>
    <scope>NUCLEOTIDE SEQUENCE [LARGE SCALE GENOMIC DNA]</scope>
    <source>
        <strain evidence="2">DSM 8239</strain>
    </source>
</reference>
<evidence type="ECO:0000313" key="1">
    <source>
        <dbReference type="EMBL" id="KNZ41032.1"/>
    </source>
</evidence>
<dbReference type="RefSeq" id="WP_050741113.1">
    <property type="nucleotide sequence ID" value="NZ_LGYO01000039.1"/>
</dbReference>
<evidence type="ECO:0008006" key="3">
    <source>
        <dbReference type="Google" id="ProtNLM"/>
    </source>
</evidence>
<dbReference type="Proteomes" id="UP000036873">
    <property type="component" value="Unassembled WGS sequence"/>
</dbReference>
<dbReference type="Gene3D" id="3.40.109.40">
    <property type="match status" value="1"/>
</dbReference>
<dbReference type="EMBL" id="LGYO01000039">
    <property type="protein sequence ID" value="KNZ41032.1"/>
    <property type="molecule type" value="Genomic_DNA"/>
</dbReference>
<organism evidence="1 2">
    <name type="scientific">Acetobacterium bakii</name>
    <dbReference type="NCBI Taxonomy" id="52689"/>
    <lineage>
        <taxon>Bacteria</taxon>
        <taxon>Bacillati</taxon>
        <taxon>Bacillota</taxon>
        <taxon>Clostridia</taxon>
        <taxon>Eubacteriales</taxon>
        <taxon>Eubacteriaceae</taxon>
        <taxon>Acetobacterium</taxon>
    </lineage>
</organism>
<dbReference type="InterPro" id="IPR037010">
    <property type="entry name" value="VitB12-dep_Met_synth_activ_sf"/>
</dbReference>
<keyword evidence="2" id="KW-1185">Reference proteome</keyword>
<accession>A0A0L6TY80</accession>
<dbReference type="STRING" id="52689.AKG39_14450"/>
<dbReference type="PATRIC" id="fig|52689.4.peg.2270"/>
<gene>
    <name evidence="1" type="ORF">AKG39_14450</name>
</gene>
<proteinExistence type="predicted"/>